<evidence type="ECO:0000313" key="2">
    <source>
        <dbReference type="EMBL" id="MBO3086290.1"/>
    </source>
</evidence>
<gene>
    <name evidence="2" type="ORF">J4035_16725</name>
</gene>
<dbReference type="Proteomes" id="UP000678317">
    <property type="component" value="Unassembled WGS sequence"/>
</dbReference>
<comment type="caution">
    <text evidence="2">The sequence shown here is derived from an EMBL/GenBank/DDBJ whole genome shotgun (WGS) entry which is preliminary data.</text>
</comment>
<dbReference type="Gene3D" id="2.40.10.220">
    <property type="entry name" value="predicted glycosyltransferase like domains"/>
    <property type="match status" value="1"/>
</dbReference>
<accession>A0ABS3SKM4</accession>
<evidence type="ECO:0000313" key="3">
    <source>
        <dbReference type="Proteomes" id="UP000678317"/>
    </source>
</evidence>
<sequence>MHDLAPCALSAGDRALSGYVAEFADGTMTIGIDADGFGTFRAGDDVQLLVLDEVRGEVRYDGWVAQAGATTVRVAELELTSTLQKRQVARVRIAQPCVGTVELPDGDGRAITFVVLDISAHGMRISTTAPLAEHERVSFGFPIGDRDVALVAEVLRSQQTDSGTTLCGCRFVGLHERDADTLFRFVMQTQGAQRRTRLQA</sequence>
<name>A0ABS3SKM4_9CELL</name>
<protein>
    <submittedName>
        <fullName evidence="2">PilZ domain-containing protein</fullName>
    </submittedName>
</protein>
<feature type="domain" description="PilZ" evidence="1">
    <location>
        <begin position="84"/>
        <end position="188"/>
    </location>
</feature>
<dbReference type="EMBL" id="JAGFBM010000009">
    <property type="protein sequence ID" value="MBO3086290.1"/>
    <property type="molecule type" value="Genomic_DNA"/>
</dbReference>
<reference evidence="2 3" key="1">
    <citation type="submission" date="2021-03" db="EMBL/GenBank/DDBJ databases">
        <title>novel species in genus Cellulomonas.</title>
        <authorList>
            <person name="Zhang G."/>
        </authorList>
    </citation>
    <scope>NUCLEOTIDE SEQUENCE [LARGE SCALE GENOMIC DNA]</scope>
    <source>
        <strain evidence="3">zg-ZUI188</strain>
    </source>
</reference>
<dbReference type="Pfam" id="PF07238">
    <property type="entry name" value="PilZ"/>
    <property type="match status" value="1"/>
</dbReference>
<proteinExistence type="predicted"/>
<dbReference type="SUPFAM" id="SSF141371">
    <property type="entry name" value="PilZ domain-like"/>
    <property type="match status" value="1"/>
</dbReference>
<dbReference type="InterPro" id="IPR009875">
    <property type="entry name" value="PilZ_domain"/>
</dbReference>
<keyword evidence="3" id="KW-1185">Reference proteome</keyword>
<evidence type="ECO:0000259" key="1">
    <source>
        <dbReference type="Pfam" id="PF07238"/>
    </source>
</evidence>
<organism evidence="2 3">
    <name type="scientific">Cellulomonas fengjieae</name>
    <dbReference type="NCBI Taxonomy" id="2819978"/>
    <lineage>
        <taxon>Bacteria</taxon>
        <taxon>Bacillati</taxon>
        <taxon>Actinomycetota</taxon>
        <taxon>Actinomycetes</taxon>
        <taxon>Micrococcales</taxon>
        <taxon>Cellulomonadaceae</taxon>
        <taxon>Cellulomonas</taxon>
    </lineage>
</organism>
<dbReference type="RefSeq" id="WP_208290342.1">
    <property type="nucleotide sequence ID" value="NZ_CP074404.1"/>
</dbReference>